<reference evidence="2" key="1">
    <citation type="journal article" date="2020" name="Stud. Mycol.">
        <title>101 Dothideomycetes genomes: a test case for predicting lifestyles and emergence of pathogens.</title>
        <authorList>
            <person name="Haridas S."/>
            <person name="Albert R."/>
            <person name="Binder M."/>
            <person name="Bloem J."/>
            <person name="Labutti K."/>
            <person name="Salamov A."/>
            <person name="Andreopoulos B."/>
            <person name="Baker S."/>
            <person name="Barry K."/>
            <person name="Bills G."/>
            <person name="Bluhm B."/>
            <person name="Cannon C."/>
            <person name="Castanera R."/>
            <person name="Culley D."/>
            <person name="Daum C."/>
            <person name="Ezra D."/>
            <person name="Gonzalez J."/>
            <person name="Henrissat B."/>
            <person name="Kuo A."/>
            <person name="Liang C."/>
            <person name="Lipzen A."/>
            <person name="Lutzoni F."/>
            <person name="Magnuson J."/>
            <person name="Mondo S."/>
            <person name="Nolan M."/>
            <person name="Ohm R."/>
            <person name="Pangilinan J."/>
            <person name="Park H.-J."/>
            <person name="Ramirez L."/>
            <person name="Alfaro M."/>
            <person name="Sun H."/>
            <person name="Tritt A."/>
            <person name="Yoshinaga Y."/>
            <person name="Zwiers L.-H."/>
            <person name="Turgeon B."/>
            <person name="Goodwin S."/>
            <person name="Spatafora J."/>
            <person name="Crous P."/>
            <person name="Grigoriev I."/>
        </authorList>
    </citation>
    <scope>NUCLEOTIDE SEQUENCE</scope>
    <source>
        <strain evidence="2">CBS 262.69</strain>
    </source>
</reference>
<gene>
    <name evidence="2" type="ORF">EJ06DRAFT_415616</name>
</gene>
<feature type="compositionally biased region" description="Low complexity" evidence="1">
    <location>
        <begin position="46"/>
        <end position="55"/>
    </location>
</feature>
<feature type="region of interest" description="Disordered" evidence="1">
    <location>
        <begin position="1"/>
        <end position="187"/>
    </location>
</feature>
<evidence type="ECO:0000256" key="1">
    <source>
        <dbReference type="SAM" id="MobiDB-lite"/>
    </source>
</evidence>
<organism evidence="2 3">
    <name type="scientific">Trichodelitschia bisporula</name>
    <dbReference type="NCBI Taxonomy" id="703511"/>
    <lineage>
        <taxon>Eukaryota</taxon>
        <taxon>Fungi</taxon>
        <taxon>Dikarya</taxon>
        <taxon>Ascomycota</taxon>
        <taxon>Pezizomycotina</taxon>
        <taxon>Dothideomycetes</taxon>
        <taxon>Dothideomycetes incertae sedis</taxon>
        <taxon>Phaeotrichales</taxon>
        <taxon>Phaeotrichaceae</taxon>
        <taxon>Trichodelitschia</taxon>
    </lineage>
</organism>
<evidence type="ECO:0000313" key="2">
    <source>
        <dbReference type="EMBL" id="KAF2400978.1"/>
    </source>
</evidence>
<dbReference type="AlphaFoldDB" id="A0A6G1HY50"/>
<dbReference type="EMBL" id="ML996694">
    <property type="protein sequence ID" value="KAF2400978.1"/>
    <property type="molecule type" value="Genomic_DNA"/>
</dbReference>
<evidence type="ECO:0000313" key="3">
    <source>
        <dbReference type="Proteomes" id="UP000799640"/>
    </source>
</evidence>
<name>A0A6G1HY50_9PEZI</name>
<sequence length="252" mass="27117">MEVHDNPSVKPSGLRPPSKVQTSLPLPTTKGLVEMTASDNNVRIAPSTGTTSSTMGPPPGSLKHRPYGLPESQPKQRKTLKDRAAEPIRPPSATSTYKESISGRGPVARNGFSSSTRVPPPTRTTSNSSYGQSTFRASAMPRPNTALGHSRTNSYGGSLKQGHAQDRRGFSNSSQPAAAPAALEDTSETQFKDFQNMFTKMQAQMTGTTFAQNALKELVEMLKARGKRESSLGETALRATPLCWWVLSTNTI</sequence>
<accession>A0A6G1HY50</accession>
<dbReference type="Proteomes" id="UP000799640">
    <property type="component" value="Unassembled WGS sequence"/>
</dbReference>
<feature type="compositionally biased region" description="Low complexity" evidence="1">
    <location>
        <begin position="113"/>
        <end position="129"/>
    </location>
</feature>
<proteinExistence type="predicted"/>
<keyword evidence="3" id="KW-1185">Reference proteome</keyword>
<protein>
    <submittedName>
        <fullName evidence="2">Uncharacterized protein</fullName>
    </submittedName>
</protein>